<name>A0AAV5WD15_9BILA</name>
<feature type="non-terminal residue" evidence="1">
    <location>
        <position position="1"/>
    </location>
</feature>
<dbReference type="Proteomes" id="UP001432322">
    <property type="component" value="Unassembled WGS sequence"/>
</dbReference>
<sequence length="89" mass="9877">AIFGGLKRFFGGKEQEPKLVMNVSGVDPSQLRVNIGNSGTDLSVRMRPAGFSQPTEADDKFKNDFETRMNAKFSKSKKEEKDDFFGGDP</sequence>
<feature type="non-terminal residue" evidence="1">
    <location>
        <position position="89"/>
    </location>
</feature>
<reference evidence="1" key="1">
    <citation type="submission" date="2023-10" db="EMBL/GenBank/DDBJ databases">
        <title>Genome assembly of Pristionchus species.</title>
        <authorList>
            <person name="Yoshida K."/>
            <person name="Sommer R.J."/>
        </authorList>
    </citation>
    <scope>NUCLEOTIDE SEQUENCE</scope>
    <source>
        <strain evidence="1">RS5133</strain>
    </source>
</reference>
<organism evidence="1 2">
    <name type="scientific">Pristionchus fissidentatus</name>
    <dbReference type="NCBI Taxonomy" id="1538716"/>
    <lineage>
        <taxon>Eukaryota</taxon>
        <taxon>Metazoa</taxon>
        <taxon>Ecdysozoa</taxon>
        <taxon>Nematoda</taxon>
        <taxon>Chromadorea</taxon>
        <taxon>Rhabditida</taxon>
        <taxon>Rhabditina</taxon>
        <taxon>Diplogasteromorpha</taxon>
        <taxon>Diplogasteroidea</taxon>
        <taxon>Neodiplogasteridae</taxon>
        <taxon>Pristionchus</taxon>
    </lineage>
</organism>
<protein>
    <submittedName>
        <fullName evidence="1">Uncharacterized protein</fullName>
    </submittedName>
</protein>
<gene>
    <name evidence="1" type="ORF">PFISCL1PPCAC_21463</name>
</gene>
<dbReference type="EMBL" id="BTSY01000005">
    <property type="protein sequence ID" value="GMT30166.1"/>
    <property type="molecule type" value="Genomic_DNA"/>
</dbReference>
<comment type="caution">
    <text evidence="1">The sequence shown here is derived from an EMBL/GenBank/DDBJ whole genome shotgun (WGS) entry which is preliminary data.</text>
</comment>
<evidence type="ECO:0000313" key="2">
    <source>
        <dbReference type="Proteomes" id="UP001432322"/>
    </source>
</evidence>
<evidence type="ECO:0000313" key="1">
    <source>
        <dbReference type="EMBL" id="GMT30166.1"/>
    </source>
</evidence>
<accession>A0AAV5WD15</accession>
<proteinExistence type="predicted"/>
<keyword evidence="2" id="KW-1185">Reference proteome</keyword>
<dbReference type="AlphaFoldDB" id="A0AAV5WD15"/>